<dbReference type="InterPro" id="IPR029000">
    <property type="entry name" value="Cyclophilin-like_dom_sf"/>
</dbReference>
<dbReference type="SUPFAM" id="SSF50891">
    <property type="entry name" value="Cyclophilin-like"/>
    <property type="match status" value="1"/>
</dbReference>
<proteinExistence type="predicted"/>
<keyword evidence="4" id="KW-1185">Reference proteome</keyword>
<dbReference type="PANTHER" id="PTHR47724">
    <property type="entry name" value="PEPTIDYL-PROLYL CIS-TRANS ISOMERASE CYP26-2, CHLOROPLASTIC"/>
    <property type="match status" value="1"/>
</dbReference>
<feature type="compositionally biased region" description="Basic residues" evidence="1">
    <location>
        <begin position="119"/>
        <end position="131"/>
    </location>
</feature>
<protein>
    <recommendedName>
        <fullName evidence="2">PPIase cyclophilin-type domain-containing protein</fullName>
    </recommendedName>
</protein>
<dbReference type="InterPro" id="IPR002130">
    <property type="entry name" value="Cyclophilin-type_PPIase_dom"/>
</dbReference>
<evidence type="ECO:0000313" key="3">
    <source>
        <dbReference type="EMBL" id="CAL4950965.1"/>
    </source>
</evidence>
<feature type="region of interest" description="Disordered" evidence="1">
    <location>
        <begin position="107"/>
        <end position="133"/>
    </location>
</feature>
<evidence type="ECO:0000259" key="2">
    <source>
        <dbReference type="PROSITE" id="PS50072"/>
    </source>
</evidence>
<dbReference type="AlphaFoldDB" id="A0ABC8YZB1"/>
<accession>A0ABC8YZB1</accession>
<dbReference type="Pfam" id="PF00160">
    <property type="entry name" value="Pro_isomerase"/>
    <property type="match status" value="1"/>
</dbReference>
<dbReference type="Gene3D" id="2.40.100.10">
    <property type="entry name" value="Cyclophilin-like"/>
    <property type="match status" value="1"/>
</dbReference>
<dbReference type="PROSITE" id="PS50072">
    <property type="entry name" value="CSA_PPIASE_2"/>
    <property type="match status" value="1"/>
</dbReference>
<sequence>MTSAEEVDLKVGILMTRTEYSVLEDRGESNQCEQPEQVNLALAGRRHLPLCQTATIQQVAENHKAAAKEPDWPNLIHAPASSPHFANYARPHAVPASAKQTMSPQILNTAKPTPAPPAQRHHHPPPPKLGRRAASAAIAIAAAPALLSVSPAPSEAQEPEPIADADVAPAPAAAAAAPGPCLWELPVTATAFLDVSIGGEPAGRITVGLFGDASPAGASRFMSLVTGVGYRRKEFVKIVPGYVQHGGVVSYPAVPAVTDRLAAEADALRARCTTAGAGAGGGAVHAAAGAVSIVVRDPSLPPPKPKLVAKGGKLKVEEEQVGVVPNGTEFVVTTAAAPELDEAAVLVGRVLDGMDVVEKIAAVPTVRDNGGSPYFRVAKLIGDKRAVVAERGFNRPYTKIVVTNCGVLSKTD</sequence>
<dbReference type="InterPro" id="IPR044185">
    <property type="entry name" value="CYP26-2-like"/>
</dbReference>
<gene>
    <name evidence="3" type="ORF">URODEC1_LOCUS38687</name>
</gene>
<evidence type="ECO:0000256" key="1">
    <source>
        <dbReference type="SAM" id="MobiDB-lite"/>
    </source>
</evidence>
<dbReference type="EMBL" id="OZ075127">
    <property type="protein sequence ID" value="CAL4950965.1"/>
    <property type="molecule type" value="Genomic_DNA"/>
</dbReference>
<dbReference type="FunFam" id="2.40.100.10:FF:000040">
    <property type="entry name" value="Peptidyl-prolyl cis-trans isomerase B"/>
    <property type="match status" value="1"/>
</dbReference>
<organism evidence="3 4">
    <name type="scientific">Urochloa decumbens</name>
    <dbReference type="NCBI Taxonomy" id="240449"/>
    <lineage>
        <taxon>Eukaryota</taxon>
        <taxon>Viridiplantae</taxon>
        <taxon>Streptophyta</taxon>
        <taxon>Embryophyta</taxon>
        <taxon>Tracheophyta</taxon>
        <taxon>Spermatophyta</taxon>
        <taxon>Magnoliopsida</taxon>
        <taxon>Liliopsida</taxon>
        <taxon>Poales</taxon>
        <taxon>Poaceae</taxon>
        <taxon>PACMAD clade</taxon>
        <taxon>Panicoideae</taxon>
        <taxon>Panicodae</taxon>
        <taxon>Paniceae</taxon>
        <taxon>Melinidinae</taxon>
        <taxon>Urochloa</taxon>
    </lineage>
</organism>
<dbReference type="Proteomes" id="UP001497457">
    <property type="component" value="Chromosome 17b"/>
</dbReference>
<reference evidence="4" key="1">
    <citation type="submission" date="2024-06" db="EMBL/GenBank/DDBJ databases">
        <authorList>
            <person name="Ryan C."/>
        </authorList>
    </citation>
    <scope>NUCLEOTIDE SEQUENCE [LARGE SCALE GENOMIC DNA]</scope>
</reference>
<name>A0ABC8YZB1_9POAL</name>
<feature type="domain" description="PPIase cyclophilin-type" evidence="2">
    <location>
        <begin position="192"/>
        <end position="407"/>
    </location>
</feature>
<evidence type="ECO:0000313" key="4">
    <source>
        <dbReference type="Proteomes" id="UP001497457"/>
    </source>
</evidence>
<reference evidence="3 4" key="2">
    <citation type="submission" date="2024-10" db="EMBL/GenBank/DDBJ databases">
        <authorList>
            <person name="Ryan C."/>
        </authorList>
    </citation>
    <scope>NUCLEOTIDE SEQUENCE [LARGE SCALE GENOMIC DNA]</scope>
</reference>
<dbReference type="PANTHER" id="PTHR47724:SF1">
    <property type="entry name" value="PEPTIDYL-PROLYL CIS-TRANS ISOMERASE CYP26-2, CHLOROPLASTIC"/>
    <property type="match status" value="1"/>
</dbReference>